<dbReference type="InterPro" id="IPR013078">
    <property type="entry name" value="His_Pase_superF_clade-1"/>
</dbReference>
<dbReference type="InterPro" id="IPR050275">
    <property type="entry name" value="PGM_Phosphatase"/>
</dbReference>
<dbReference type="Pfam" id="PF00300">
    <property type="entry name" value="His_Phos_1"/>
    <property type="match status" value="1"/>
</dbReference>
<keyword evidence="2" id="KW-1185">Reference proteome</keyword>
<dbReference type="InterPro" id="IPR029033">
    <property type="entry name" value="His_PPase_superfam"/>
</dbReference>
<dbReference type="PANTHER" id="PTHR48100:SF51">
    <property type="entry name" value="PHOSPHOGLYCERATE MUTASE"/>
    <property type="match status" value="1"/>
</dbReference>
<evidence type="ECO:0000313" key="2">
    <source>
        <dbReference type="Proteomes" id="UP000193577"/>
    </source>
</evidence>
<dbReference type="EMBL" id="NCXO01000016">
    <property type="protein sequence ID" value="OSC33865.1"/>
    <property type="molecule type" value="Genomic_DNA"/>
</dbReference>
<organism evidence="1 2">
    <name type="scientific">Mycolicibacillus koreensis</name>
    <dbReference type="NCBI Taxonomy" id="1069220"/>
    <lineage>
        <taxon>Bacteria</taxon>
        <taxon>Bacillati</taxon>
        <taxon>Actinomycetota</taxon>
        <taxon>Actinomycetes</taxon>
        <taxon>Mycobacteriales</taxon>
        <taxon>Mycobacteriaceae</taxon>
        <taxon>Mycolicibacillus</taxon>
    </lineage>
</organism>
<gene>
    <name evidence="1" type="ORF">B8W67_09325</name>
</gene>
<dbReference type="SUPFAM" id="SSF53254">
    <property type="entry name" value="Phosphoglycerate mutase-like"/>
    <property type="match status" value="1"/>
</dbReference>
<dbReference type="CDD" id="cd07067">
    <property type="entry name" value="HP_PGM_like"/>
    <property type="match status" value="1"/>
</dbReference>
<accession>A0A7I7SFB1</accession>
<dbReference type="OrthoDB" id="3215466at2"/>
<name>A0A7I7SFB1_9MYCO</name>
<dbReference type="PANTHER" id="PTHR48100">
    <property type="entry name" value="BROAD-SPECIFICITY PHOSPHATASE YOR283W-RELATED"/>
    <property type="match status" value="1"/>
</dbReference>
<dbReference type="AlphaFoldDB" id="A0A7I7SFB1"/>
<dbReference type="SMART" id="SM00855">
    <property type="entry name" value="PGAM"/>
    <property type="match status" value="1"/>
</dbReference>
<dbReference type="GO" id="GO:0005737">
    <property type="term" value="C:cytoplasm"/>
    <property type="evidence" value="ECO:0007669"/>
    <property type="project" value="TreeGrafter"/>
</dbReference>
<reference evidence="1 2" key="1">
    <citation type="submission" date="2017-04" db="EMBL/GenBank/DDBJ databases">
        <title>The new phylogeny of genus Mycobacterium.</title>
        <authorList>
            <person name="Tortoli E."/>
            <person name="Trovato A."/>
            <person name="Cirillo D.M."/>
        </authorList>
    </citation>
    <scope>NUCLEOTIDE SEQUENCE [LARGE SCALE GENOMIC DNA]</scope>
    <source>
        <strain evidence="1 2">KCTC 19819</strain>
    </source>
</reference>
<comment type="caution">
    <text evidence="1">The sequence shown here is derived from an EMBL/GenBank/DDBJ whole genome shotgun (WGS) entry which is preliminary data.</text>
</comment>
<dbReference type="Gene3D" id="3.40.50.1240">
    <property type="entry name" value="Phosphoglycerate mutase-like"/>
    <property type="match status" value="1"/>
</dbReference>
<evidence type="ECO:0000313" key="1">
    <source>
        <dbReference type="EMBL" id="OSC33865.1"/>
    </source>
</evidence>
<proteinExistence type="predicted"/>
<protein>
    <submittedName>
        <fullName evidence="1">Histidine phosphatase family protein</fullName>
    </submittedName>
</protein>
<dbReference type="Proteomes" id="UP000193577">
    <property type="component" value="Unassembled WGS sequence"/>
</dbReference>
<dbReference type="GO" id="GO:0016791">
    <property type="term" value="F:phosphatase activity"/>
    <property type="evidence" value="ECO:0007669"/>
    <property type="project" value="TreeGrafter"/>
</dbReference>
<dbReference type="RefSeq" id="WP_069391807.1">
    <property type="nucleotide sequence ID" value="NZ_AP022594.1"/>
</dbReference>
<sequence length="203" mass="22426">MTGQTRVHLIRHGEVYNPDGILYGRLPGFRLSDKGRAQAQAVADALAHRDIVAVIASPLQRAQETAAPIAAAHRLSVDTDADLIESENFFEGKRVSPGDGAWRDPRVWWRLRNPFTPSWGEPYREIAARMATAVDAARARAAGHEAVCVSHQLPVWTARQFFSGHRLWHDPRSRECTVASVTSLIFEGDRFVGVDYSEPAGGC</sequence>